<protein>
    <recommendedName>
        <fullName evidence="1">Mos1 transposase HTH domain-containing protein</fullName>
    </recommendedName>
</protein>
<dbReference type="EMBL" id="CAJOBA010038632">
    <property type="protein sequence ID" value="CAF4064106.1"/>
    <property type="molecule type" value="Genomic_DNA"/>
</dbReference>
<accession>A0A815YX87</accession>
<evidence type="ECO:0000313" key="4">
    <source>
        <dbReference type="EMBL" id="CAF4064106.1"/>
    </source>
</evidence>
<comment type="caution">
    <text evidence="3">The sequence shown here is derived from an EMBL/GenBank/DDBJ whole genome shotgun (WGS) entry which is preliminary data.</text>
</comment>
<organism evidence="3 6">
    <name type="scientific">Didymodactylos carnosus</name>
    <dbReference type="NCBI Taxonomy" id="1234261"/>
    <lineage>
        <taxon>Eukaryota</taxon>
        <taxon>Metazoa</taxon>
        <taxon>Spiralia</taxon>
        <taxon>Gnathifera</taxon>
        <taxon>Rotifera</taxon>
        <taxon>Eurotatoria</taxon>
        <taxon>Bdelloidea</taxon>
        <taxon>Philodinida</taxon>
        <taxon>Philodinidae</taxon>
        <taxon>Didymodactylos</taxon>
    </lineage>
</organism>
<dbReference type="OrthoDB" id="616263at2759"/>
<feature type="non-terminal residue" evidence="3">
    <location>
        <position position="1"/>
    </location>
</feature>
<dbReference type="Proteomes" id="UP000681722">
    <property type="component" value="Unassembled WGS sequence"/>
</dbReference>
<dbReference type="EMBL" id="CAJNOK010017075">
    <property type="protein sequence ID" value="CAF1257129.1"/>
    <property type="molecule type" value="Genomic_DNA"/>
</dbReference>
<dbReference type="Gene3D" id="1.10.10.1450">
    <property type="match status" value="1"/>
</dbReference>
<dbReference type="EMBL" id="CAJNOQ010030574">
    <property type="protein sequence ID" value="CAF1575402.1"/>
    <property type="molecule type" value="Genomic_DNA"/>
</dbReference>
<reference evidence="3" key="1">
    <citation type="submission" date="2021-02" db="EMBL/GenBank/DDBJ databases">
        <authorList>
            <person name="Nowell W R."/>
        </authorList>
    </citation>
    <scope>NUCLEOTIDE SEQUENCE</scope>
</reference>
<dbReference type="EMBL" id="CAJOBC010096453">
    <property type="protein sequence ID" value="CAF4440273.1"/>
    <property type="molecule type" value="Genomic_DNA"/>
</dbReference>
<dbReference type="AlphaFoldDB" id="A0A815YX87"/>
<feature type="domain" description="Mos1 transposase HTH" evidence="1">
    <location>
        <begin position="3"/>
        <end position="51"/>
    </location>
</feature>
<evidence type="ECO:0000313" key="6">
    <source>
        <dbReference type="Proteomes" id="UP000663829"/>
    </source>
</evidence>
<dbReference type="Pfam" id="PF17906">
    <property type="entry name" value="HTH_48"/>
    <property type="match status" value="1"/>
</dbReference>
<evidence type="ECO:0000313" key="3">
    <source>
        <dbReference type="EMBL" id="CAF1575402.1"/>
    </source>
</evidence>
<proteinExistence type="predicted"/>
<dbReference type="PANTHER" id="PTHR46060">
    <property type="entry name" value="MARINER MOS1 TRANSPOSASE-LIKE PROTEIN"/>
    <property type="match status" value="1"/>
</dbReference>
<dbReference type="Proteomes" id="UP000677228">
    <property type="component" value="Unassembled WGS sequence"/>
</dbReference>
<evidence type="ECO:0000313" key="2">
    <source>
        <dbReference type="EMBL" id="CAF1257129.1"/>
    </source>
</evidence>
<evidence type="ECO:0000259" key="1">
    <source>
        <dbReference type="Pfam" id="PF17906"/>
    </source>
</evidence>
<dbReference type="InterPro" id="IPR052709">
    <property type="entry name" value="Transposase-MT_Hybrid"/>
</dbReference>
<dbReference type="Proteomes" id="UP000682733">
    <property type="component" value="Unassembled WGS sequence"/>
</dbReference>
<name>A0A815YX87_9BILA</name>
<sequence length="118" mass="13587">WKKEYIRAYIKTRLLLSLTATEIHQELINAYGHDCVSFSTVAQWIRRFASGRESFEDNPRSGRPVTAITRANIHAVEQLINDDQHIRIDYIAAMLDISYGSVDTILKHHLHLPTISSR</sequence>
<evidence type="ECO:0000313" key="5">
    <source>
        <dbReference type="EMBL" id="CAF4440273.1"/>
    </source>
</evidence>
<gene>
    <name evidence="3" type="ORF">GPM918_LOCUS40691</name>
    <name evidence="2" type="ORF">OVA965_LOCUS26550</name>
    <name evidence="5" type="ORF">SRO942_LOCUS41661</name>
    <name evidence="4" type="ORF">TMI583_LOCUS27293</name>
</gene>
<dbReference type="Proteomes" id="UP000663829">
    <property type="component" value="Unassembled WGS sequence"/>
</dbReference>
<dbReference type="PANTHER" id="PTHR46060:SF1">
    <property type="entry name" value="MARINER MOS1 TRANSPOSASE-LIKE PROTEIN"/>
    <property type="match status" value="1"/>
</dbReference>
<keyword evidence="6" id="KW-1185">Reference proteome</keyword>
<dbReference type="InterPro" id="IPR041426">
    <property type="entry name" value="Mos1_HTH"/>
</dbReference>